<dbReference type="PANTHER" id="PTHR47960">
    <property type="entry name" value="DEAD-BOX ATP-DEPENDENT RNA HELICASE 50"/>
    <property type="match status" value="1"/>
</dbReference>
<comment type="caution">
    <text evidence="11">The sequence shown here is derived from an EMBL/GenBank/DDBJ whole genome shotgun (WGS) entry which is preliminary data.</text>
</comment>
<evidence type="ECO:0000259" key="9">
    <source>
        <dbReference type="PROSITE" id="PS51194"/>
    </source>
</evidence>
<evidence type="ECO:0000259" key="10">
    <source>
        <dbReference type="PROSITE" id="PS51195"/>
    </source>
</evidence>
<evidence type="ECO:0000313" key="11">
    <source>
        <dbReference type="EMBL" id="KAI5079445.1"/>
    </source>
</evidence>
<keyword evidence="1" id="KW-0150">Chloroplast</keyword>
<evidence type="ECO:0000256" key="6">
    <source>
        <dbReference type="PROSITE-ProRule" id="PRU00552"/>
    </source>
</evidence>
<protein>
    <recommendedName>
        <fullName evidence="13">DEAD-box ATP-dependent RNA helicase 39</fullName>
    </recommendedName>
</protein>
<keyword evidence="2" id="KW-0547">Nucleotide-binding</keyword>
<feature type="region of interest" description="Disordered" evidence="7">
    <location>
        <begin position="525"/>
        <end position="634"/>
    </location>
</feature>
<dbReference type="GO" id="GO:0005524">
    <property type="term" value="F:ATP binding"/>
    <property type="evidence" value="ECO:0007669"/>
    <property type="project" value="UniProtKB-KW"/>
</dbReference>
<dbReference type="OrthoDB" id="10256233at2759"/>
<dbReference type="AlphaFoldDB" id="A0A9D4V4R6"/>
<evidence type="ECO:0000256" key="4">
    <source>
        <dbReference type="ARBA" id="ARBA00022806"/>
    </source>
</evidence>
<dbReference type="EMBL" id="JABFUD020000005">
    <property type="protein sequence ID" value="KAI5079445.1"/>
    <property type="molecule type" value="Genomic_DNA"/>
</dbReference>
<evidence type="ECO:0000256" key="3">
    <source>
        <dbReference type="ARBA" id="ARBA00022801"/>
    </source>
</evidence>
<feature type="domain" description="Helicase C-terminal" evidence="9">
    <location>
        <begin position="374"/>
        <end position="536"/>
    </location>
</feature>
<dbReference type="InterPro" id="IPR044742">
    <property type="entry name" value="DEAD/DEAH_RhlB"/>
</dbReference>
<feature type="domain" description="Helicase ATP-binding" evidence="8">
    <location>
        <begin position="162"/>
        <end position="349"/>
    </location>
</feature>
<dbReference type="InterPro" id="IPR011545">
    <property type="entry name" value="DEAD/DEAH_box_helicase_dom"/>
</dbReference>
<dbReference type="InterPro" id="IPR001650">
    <property type="entry name" value="Helicase_C-like"/>
</dbReference>
<keyword evidence="3" id="KW-0378">Hydrolase</keyword>
<feature type="region of interest" description="Disordered" evidence="7">
    <location>
        <begin position="94"/>
        <end position="127"/>
    </location>
</feature>
<proteinExistence type="predicted"/>
<dbReference type="GO" id="GO:0003676">
    <property type="term" value="F:nucleic acid binding"/>
    <property type="evidence" value="ECO:0007669"/>
    <property type="project" value="InterPro"/>
</dbReference>
<evidence type="ECO:0000256" key="7">
    <source>
        <dbReference type="SAM" id="MobiDB-lite"/>
    </source>
</evidence>
<dbReference type="InterPro" id="IPR014014">
    <property type="entry name" value="RNA_helicase_DEAD_Q_motif"/>
</dbReference>
<evidence type="ECO:0000259" key="8">
    <source>
        <dbReference type="PROSITE" id="PS51192"/>
    </source>
</evidence>
<keyword evidence="1" id="KW-0934">Plastid</keyword>
<feature type="compositionally biased region" description="Polar residues" evidence="7">
    <location>
        <begin position="105"/>
        <end position="123"/>
    </location>
</feature>
<dbReference type="Pfam" id="PF00270">
    <property type="entry name" value="DEAD"/>
    <property type="match status" value="1"/>
</dbReference>
<name>A0A9D4V4R6_ADICA</name>
<sequence length="634" mass="69324">MGFTARAFGISRTGNLLVRSMDLHYLETMPKTSLPLLHPRLLGYYYRQAAHLAILALAPSSPMVSPSSSCLASEDGSVMAASLLDKLRARKLKDLRSNRPKFDTPSETSPKNKRAPSSLSSALPQREPMASSFTDLHLSNELMAAINELNLTQPTEVQCRSIPEVLDGQSVVIASHTGSGKTLAYMIPIVQCLKQDELQQEKAARSKRPRAVVLCPTRELAEQVYRVAKSLCHHAKFRVTLIGGGVRMKPQEDALNAPLDMLVGTPGRLLKHIEDGNMAYGDIKYVVLDEADTMFDRGFGPDVKKFLGPLRNRSKKSEKAGFQTVLVTATITEAVQKLLNDEFPGIKHVRTSTLHKKISTARHAFIKLAATENKLESLLQVLEPSLSKKERVMVFCNTLNSCRAVDHFLNENGISTVNYHGAVPAEERVEVLDKFRNADQKCPALVCTDLAARGLDLIVDHVIMFDFPLNSIDYLHRTGRTARMGAKGKVTSLVSKRSLALAELIEEAIHKGETLECVSPVRQAAPEARKQPAKAKVGEKGKVGRPAMSQRFKPVKKSPMKKPSASQSSKPSSRGTTVVFSKTKKTPVVRVSKGGVRTKPGAQKGSQRTGQKKVMRAAGITSLSGASCSPLRVK</sequence>
<dbReference type="InterPro" id="IPR014001">
    <property type="entry name" value="Helicase_ATP-bd"/>
</dbReference>
<dbReference type="CDD" id="cd00268">
    <property type="entry name" value="DEADc"/>
    <property type="match status" value="1"/>
</dbReference>
<dbReference type="PROSITE" id="PS51194">
    <property type="entry name" value="HELICASE_CTER"/>
    <property type="match status" value="1"/>
</dbReference>
<evidence type="ECO:0000313" key="12">
    <source>
        <dbReference type="Proteomes" id="UP000886520"/>
    </source>
</evidence>
<keyword evidence="5" id="KW-0067">ATP-binding</keyword>
<feature type="short sequence motif" description="Q motif" evidence="6">
    <location>
        <begin position="131"/>
        <end position="159"/>
    </location>
</feature>
<dbReference type="SMART" id="SM00490">
    <property type="entry name" value="HELICc"/>
    <property type="match status" value="1"/>
</dbReference>
<evidence type="ECO:0008006" key="13">
    <source>
        <dbReference type="Google" id="ProtNLM"/>
    </source>
</evidence>
<reference evidence="11 12" key="1">
    <citation type="submission" date="2021-01" db="EMBL/GenBank/DDBJ databases">
        <title>Adiantum capillus-veneris genome.</title>
        <authorList>
            <person name="Fang Y."/>
            <person name="Liao Q."/>
        </authorList>
    </citation>
    <scope>NUCLEOTIDE SEQUENCE [LARGE SCALE GENOMIC DNA]</scope>
    <source>
        <strain evidence="11">H3</strain>
        <tissue evidence="11">Leaf</tissue>
    </source>
</reference>
<dbReference type="InterPro" id="IPR027417">
    <property type="entry name" value="P-loop_NTPase"/>
</dbReference>
<feature type="compositionally biased region" description="Basic and acidic residues" evidence="7">
    <location>
        <begin position="94"/>
        <end position="104"/>
    </location>
</feature>
<dbReference type="Proteomes" id="UP000886520">
    <property type="component" value="Chromosome 5"/>
</dbReference>
<dbReference type="PROSITE" id="PS51195">
    <property type="entry name" value="Q_MOTIF"/>
    <property type="match status" value="1"/>
</dbReference>
<dbReference type="GO" id="GO:0016787">
    <property type="term" value="F:hydrolase activity"/>
    <property type="evidence" value="ECO:0007669"/>
    <property type="project" value="UniProtKB-KW"/>
</dbReference>
<feature type="domain" description="DEAD-box RNA helicase Q" evidence="10">
    <location>
        <begin position="131"/>
        <end position="159"/>
    </location>
</feature>
<keyword evidence="4" id="KW-0347">Helicase</keyword>
<dbReference type="Pfam" id="PF00271">
    <property type="entry name" value="Helicase_C"/>
    <property type="match status" value="1"/>
</dbReference>
<organism evidence="11 12">
    <name type="scientific">Adiantum capillus-veneris</name>
    <name type="common">Maidenhair fern</name>
    <dbReference type="NCBI Taxonomy" id="13818"/>
    <lineage>
        <taxon>Eukaryota</taxon>
        <taxon>Viridiplantae</taxon>
        <taxon>Streptophyta</taxon>
        <taxon>Embryophyta</taxon>
        <taxon>Tracheophyta</taxon>
        <taxon>Polypodiopsida</taxon>
        <taxon>Polypodiidae</taxon>
        <taxon>Polypodiales</taxon>
        <taxon>Pteridineae</taxon>
        <taxon>Pteridaceae</taxon>
        <taxon>Vittarioideae</taxon>
        <taxon>Adiantum</taxon>
    </lineage>
</organism>
<accession>A0A9D4V4R6</accession>
<dbReference type="SMART" id="SM00487">
    <property type="entry name" value="DEXDc"/>
    <property type="match status" value="1"/>
</dbReference>
<evidence type="ECO:0000256" key="2">
    <source>
        <dbReference type="ARBA" id="ARBA00022741"/>
    </source>
</evidence>
<feature type="compositionally biased region" description="Low complexity" evidence="7">
    <location>
        <begin position="561"/>
        <end position="573"/>
    </location>
</feature>
<gene>
    <name evidence="11" type="ORF">GOP47_0004924</name>
</gene>
<evidence type="ECO:0000256" key="1">
    <source>
        <dbReference type="ARBA" id="ARBA00022528"/>
    </source>
</evidence>
<dbReference type="SUPFAM" id="SSF52540">
    <property type="entry name" value="P-loop containing nucleoside triphosphate hydrolases"/>
    <property type="match status" value="1"/>
</dbReference>
<dbReference type="Gene3D" id="3.40.50.300">
    <property type="entry name" value="P-loop containing nucleotide triphosphate hydrolases"/>
    <property type="match status" value="2"/>
</dbReference>
<keyword evidence="12" id="KW-1185">Reference proteome</keyword>
<dbReference type="GO" id="GO:0003724">
    <property type="term" value="F:RNA helicase activity"/>
    <property type="evidence" value="ECO:0007669"/>
    <property type="project" value="InterPro"/>
</dbReference>
<evidence type="ECO:0000256" key="5">
    <source>
        <dbReference type="ARBA" id="ARBA00022840"/>
    </source>
</evidence>
<dbReference type="CDD" id="cd18787">
    <property type="entry name" value="SF2_C_DEAD"/>
    <property type="match status" value="1"/>
</dbReference>
<dbReference type="PROSITE" id="PS51192">
    <property type="entry name" value="HELICASE_ATP_BIND_1"/>
    <property type="match status" value="1"/>
</dbReference>